<dbReference type="AlphaFoldDB" id="A0A3G8XFT4"/>
<gene>
    <name evidence="3" type="ORF">EIB73_03830</name>
</gene>
<sequence>MVVSGDTELPGSPIQYFVTRYNDKALAVQNVDNNAAQLYPNPATDYINLELAKAGKEYDAEIYNMAGHKVMTAKVTNKSTLNISSLATGSYFVNLIHDGTTTTLRFIKK</sequence>
<dbReference type="NCBIfam" id="TIGR04183">
    <property type="entry name" value="Por_Secre_tail"/>
    <property type="match status" value="1"/>
</dbReference>
<dbReference type="EMBL" id="CP034159">
    <property type="protein sequence ID" value="AZI32365.1"/>
    <property type="molecule type" value="Genomic_DNA"/>
</dbReference>
<protein>
    <submittedName>
        <fullName evidence="3">T9SS C-terminal target domain-containing protein</fullName>
    </submittedName>
</protein>
<accession>A0A3G8XFT4</accession>
<name>A0A3G8XFT4_9FLAO</name>
<keyword evidence="4" id="KW-1185">Reference proteome</keyword>
<evidence type="ECO:0000313" key="3">
    <source>
        <dbReference type="EMBL" id="AZI32365.1"/>
    </source>
</evidence>
<dbReference type="KEGG" id="ccas:EIB73_03830"/>
<evidence type="ECO:0000256" key="1">
    <source>
        <dbReference type="ARBA" id="ARBA00022729"/>
    </source>
</evidence>
<evidence type="ECO:0000313" key="4">
    <source>
        <dbReference type="Proteomes" id="UP000270185"/>
    </source>
</evidence>
<organism evidence="3 4">
    <name type="scientific">Kaistella carnis</name>
    <dbReference type="NCBI Taxonomy" id="1241979"/>
    <lineage>
        <taxon>Bacteria</taxon>
        <taxon>Pseudomonadati</taxon>
        <taxon>Bacteroidota</taxon>
        <taxon>Flavobacteriia</taxon>
        <taxon>Flavobacteriales</taxon>
        <taxon>Weeksellaceae</taxon>
        <taxon>Chryseobacterium group</taxon>
        <taxon>Kaistella</taxon>
    </lineage>
</organism>
<dbReference type="InterPro" id="IPR026444">
    <property type="entry name" value="Secre_tail"/>
</dbReference>
<keyword evidence="1" id="KW-0732">Signal</keyword>
<proteinExistence type="predicted"/>
<feature type="domain" description="Secretion system C-terminal sorting" evidence="2">
    <location>
        <begin position="38"/>
        <end position="105"/>
    </location>
</feature>
<dbReference type="OrthoDB" id="1288696at2"/>
<dbReference type="Proteomes" id="UP000270185">
    <property type="component" value="Chromosome"/>
</dbReference>
<dbReference type="Pfam" id="PF18962">
    <property type="entry name" value="Por_Secre_tail"/>
    <property type="match status" value="1"/>
</dbReference>
<reference evidence="4" key="1">
    <citation type="submission" date="2018-11" db="EMBL/GenBank/DDBJ databases">
        <title>Proposal to divide the Flavobacteriaceae and reorganize its genera based on Amino Acid Identity values calculated from whole genome sequences.</title>
        <authorList>
            <person name="Nicholson A.C."/>
            <person name="Gulvik C.A."/>
            <person name="Whitney A.M."/>
            <person name="Humrighouse B.W."/>
            <person name="Bell M."/>
            <person name="Holmes B."/>
            <person name="Steigerwalt A.G."/>
            <person name="Villarma A."/>
            <person name="Sheth M."/>
            <person name="Batra D."/>
            <person name="Pryor J."/>
            <person name="Bernardet J.-F."/>
            <person name="Hugo C."/>
            <person name="Kampfer P."/>
            <person name="Newman J.D."/>
            <person name="McQuiston J.R."/>
        </authorList>
    </citation>
    <scope>NUCLEOTIDE SEQUENCE [LARGE SCALE GENOMIC DNA]</scope>
    <source>
        <strain evidence="4">G0081</strain>
    </source>
</reference>
<evidence type="ECO:0000259" key="2">
    <source>
        <dbReference type="Pfam" id="PF18962"/>
    </source>
</evidence>